<evidence type="ECO:0000256" key="1">
    <source>
        <dbReference type="SAM" id="MobiDB-lite"/>
    </source>
</evidence>
<dbReference type="AlphaFoldDB" id="A0A4C1WLP4"/>
<gene>
    <name evidence="2" type="ORF">EVAR_87622_1</name>
</gene>
<proteinExistence type="predicted"/>
<feature type="region of interest" description="Disordered" evidence="1">
    <location>
        <begin position="89"/>
        <end position="127"/>
    </location>
</feature>
<keyword evidence="3" id="KW-1185">Reference proteome</keyword>
<organism evidence="2 3">
    <name type="scientific">Eumeta variegata</name>
    <name type="common">Bagworm moth</name>
    <name type="synonym">Eumeta japonica</name>
    <dbReference type="NCBI Taxonomy" id="151549"/>
    <lineage>
        <taxon>Eukaryota</taxon>
        <taxon>Metazoa</taxon>
        <taxon>Ecdysozoa</taxon>
        <taxon>Arthropoda</taxon>
        <taxon>Hexapoda</taxon>
        <taxon>Insecta</taxon>
        <taxon>Pterygota</taxon>
        <taxon>Neoptera</taxon>
        <taxon>Endopterygota</taxon>
        <taxon>Lepidoptera</taxon>
        <taxon>Glossata</taxon>
        <taxon>Ditrysia</taxon>
        <taxon>Tineoidea</taxon>
        <taxon>Psychidae</taxon>
        <taxon>Oiketicinae</taxon>
        <taxon>Eumeta</taxon>
    </lineage>
</organism>
<evidence type="ECO:0000313" key="3">
    <source>
        <dbReference type="Proteomes" id="UP000299102"/>
    </source>
</evidence>
<dbReference type="EMBL" id="BGZK01000573">
    <property type="protein sequence ID" value="GBP51045.1"/>
    <property type="molecule type" value="Genomic_DNA"/>
</dbReference>
<evidence type="ECO:0008006" key="4">
    <source>
        <dbReference type="Google" id="ProtNLM"/>
    </source>
</evidence>
<name>A0A4C1WLP4_EUMVA</name>
<dbReference type="Proteomes" id="UP000299102">
    <property type="component" value="Unassembled WGS sequence"/>
</dbReference>
<evidence type="ECO:0000313" key="2">
    <source>
        <dbReference type="EMBL" id="GBP51045.1"/>
    </source>
</evidence>
<reference evidence="2 3" key="1">
    <citation type="journal article" date="2019" name="Commun. Biol.">
        <title>The bagworm genome reveals a unique fibroin gene that provides high tensile strength.</title>
        <authorList>
            <person name="Kono N."/>
            <person name="Nakamura H."/>
            <person name="Ohtoshi R."/>
            <person name="Tomita M."/>
            <person name="Numata K."/>
            <person name="Arakawa K."/>
        </authorList>
    </citation>
    <scope>NUCLEOTIDE SEQUENCE [LARGE SCALE GENOMIC DNA]</scope>
</reference>
<sequence>MDKPPTRKGRTRLPGQCNLTAQQSLARLRISFGDEAPCKTAIYNWLPEFERGRVNLSDEFRDGRPSTAVNNKNIDAVRQIFSAPYVFGTESESGSKEGKHRVTPRSADTRDERIHSMSTRAGPVEKS</sequence>
<accession>A0A4C1WLP4</accession>
<protein>
    <recommendedName>
        <fullName evidence="4">Mos1 transposase HTH domain-containing protein</fullName>
    </recommendedName>
</protein>
<comment type="caution">
    <text evidence="2">The sequence shown here is derived from an EMBL/GenBank/DDBJ whole genome shotgun (WGS) entry which is preliminary data.</text>
</comment>
<dbReference type="OrthoDB" id="10017160at2759"/>